<proteinExistence type="predicted"/>
<dbReference type="InterPro" id="IPR046497">
    <property type="entry name" value="DUF6590"/>
</dbReference>
<reference evidence="3" key="2">
    <citation type="submission" date="2021-02" db="EMBL/GenBank/DDBJ databases">
        <title>Aspergillus puulaauensis MK2 genome sequence.</title>
        <authorList>
            <person name="Futagami T."/>
            <person name="Mori K."/>
            <person name="Kadooka C."/>
            <person name="Tanaka T."/>
        </authorList>
    </citation>
    <scope>NUCLEOTIDE SEQUENCE</scope>
    <source>
        <strain evidence="3">MK2</strain>
    </source>
</reference>
<evidence type="ECO:0000256" key="1">
    <source>
        <dbReference type="SAM" id="MobiDB-lite"/>
    </source>
</evidence>
<dbReference type="PANTHER" id="PTHR35391">
    <property type="entry name" value="C2H2-TYPE DOMAIN-CONTAINING PROTEIN-RELATED"/>
    <property type="match status" value="1"/>
</dbReference>
<evidence type="ECO:0000313" key="4">
    <source>
        <dbReference type="Proteomes" id="UP000654913"/>
    </source>
</evidence>
<evidence type="ECO:0000259" key="2">
    <source>
        <dbReference type="Pfam" id="PF20233"/>
    </source>
</evidence>
<dbReference type="Pfam" id="PF20233">
    <property type="entry name" value="DUF6590"/>
    <property type="match status" value="1"/>
</dbReference>
<organism evidence="3 4">
    <name type="scientific">Aspergillus puulaauensis</name>
    <dbReference type="NCBI Taxonomy" id="1220207"/>
    <lineage>
        <taxon>Eukaryota</taxon>
        <taxon>Fungi</taxon>
        <taxon>Dikarya</taxon>
        <taxon>Ascomycota</taxon>
        <taxon>Pezizomycotina</taxon>
        <taxon>Eurotiomycetes</taxon>
        <taxon>Eurotiomycetidae</taxon>
        <taxon>Eurotiales</taxon>
        <taxon>Aspergillaceae</taxon>
        <taxon>Aspergillus</taxon>
    </lineage>
</organism>
<feature type="compositionally biased region" description="Basic and acidic residues" evidence="1">
    <location>
        <begin position="1"/>
        <end position="16"/>
    </location>
</feature>
<evidence type="ECO:0000313" key="3">
    <source>
        <dbReference type="EMBL" id="BCS26633.1"/>
    </source>
</evidence>
<dbReference type="Proteomes" id="UP000654913">
    <property type="component" value="Chromosome 5"/>
</dbReference>
<reference evidence="3" key="1">
    <citation type="submission" date="2021-01" db="EMBL/GenBank/DDBJ databases">
        <authorList>
            <consortium name="Aspergillus puulaauensis MK2 genome sequencing consortium"/>
            <person name="Kazuki M."/>
            <person name="Futagami T."/>
        </authorList>
    </citation>
    <scope>NUCLEOTIDE SEQUENCE</scope>
    <source>
        <strain evidence="3">MK2</strain>
    </source>
</reference>
<dbReference type="RefSeq" id="XP_041558827.1">
    <property type="nucleotide sequence ID" value="XM_041706442.1"/>
</dbReference>
<feature type="region of interest" description="Disordered" evidence="1">
    <location>
        <begin position="1"/>
        <end position="150"/>
    </location>
</feature>
<accession>A0A7R8AR83</accession>
<dbReference type="OrthoDB" id="3559580at2759"/>
<dbReference type="EMBL" id="AP024447">
    <property type="protein sequence ID" value="BCS26633.1"/>
    <property type="molecule type" value="Genomic_DNA"/>
</dbReference>
<dbReference type="AlphaFoldDB" id="A0A7R8AR83"/>
<keyword evidence="4" id="KW-1185">Reference proteome</keyword>
<feature type="compositionally biased region" description="Pro residues" evidence="1">
    <location>
        <begin position="112"/>
        <end position="122"/>
    </location>
</feature>
<protein>
    <recommendedName>
        <fullName evidence="2">DUF6590 domain-containing protein</fullName>
    </recommendedName>
</protein>
<dbReference type="PANTHER" id="PTHR35391:SF5">
    <property type="entry name" value="DUF6590 DOMAIN-CONTAINING PROTEIN"/>
    <property type="match status" value="1"/>
</dbReference>
<feature type="domain" description="DUF6590" evidence="2">
    <location>
        <begin position="170"/>
        <end position="322"/>
    </location>
</feature>
<dbReference type="GeneID" id="64976638"/>
<sequence>MPPRYGDDYRSDERNSTRPRGSRSRESTGYYAQGYPGDSYPDAQRPRGVVNAEPSALPRQPLQQIPPSAGELQYMHAPGHAGQDHYGTPFDDFHGLSSGQTGVPGPGSYQGYPPPNGQPPDPNMDLTSPQQYDSHHSPRRGSSRSESTIFDGHPAVISTLDPRYVLQPRSYYTTGKIFAILWHENYGMSNGHGNGTVITHGPTFTGRFNEPIYSAIRRMVVFSTTGQKSLCFPISTYGNRGVAKPNVDPDTHAIVYPRGTSPIREANEPRMIKEPLEVAVESYDETLNPMSRLDFGKIHTVEHNVKVLPIGRITSKSMTRFIQYTRDEMNNLVY</sequence>
<gene>
    <name evidence="3" type="ORF">APUU_51344S</name>
</gene>
<dbReference type="KEGG" id="apuu:APUU_51344S"/>
<name>A0A7R8AR83_9EURO</name>